<proteinExistence type="predicted"/>
<dbReference type="PANTHER" id="PTHR46148">
    <property type="entry name" value="CHROMO DOMAIN-CONTAINING PROTEIN"/>
    <property type="match status" value="1"/>
</dbReference>
<evidence type="ECO:0000313" key="3">
    <source>
        <dbReference type="Proteomes" id="UP000325577"/>
    </source>
</evidence>
<evidence type="ECO:0000259" key="1">
    <source>
        <dbReference type="PROSITE" id="PS50013"/>
    </source>
</evidence>
<dbReference type="SUPFAM" id="SSF54160">
    <property type="entry name" value="Chromo domain-like"/>
    <property type="match status" value="1"/>
</dbReference>
<keyword evidence="3" id="KW-1185">Reference proteome</keyword>
<dbReference type="PANTHER" id="PTHR46148:SF54">
    <property type="entry name" value="RETROTRANSPOSON-LIKE PROTEIN"/>
    <property type="match status" value="1"/>
</dbReference>
<dbReference type="InterPro" id="IPR000953">
    <property type="entry name" value="Chromo/chromo_shadow_dom"/>
</dbReference>
<name>A0A5J5ATI9_9ASTE</name>
<dbReference type="Pfam" id="PF24626">
    <property type="entry name" value="SH3_Tf2-1"/>
    <property type="match status" value="1"/>
</dbReference>
<dbReference type="Proteomes" id="UP000325577">
    <property type="component" value="Linkage Group LG19"/>
</dbReference>
<dbReference type="Gene3D" id="2.40.50.40">
    <property type="match status" value="1"/>
</dbReference>
<organism evidence="2 3">
    <name type="scientific">Nyssa sinensis</name>
    <dbReference type="NCBI Taxonomy" id="561372"/>
    <lineage>
        <taxon>Eukaryota</taxon>
        <taxon>Viridiplantae</taxon>
        <taxon>Streptophyta</taxon>
        <taxon>Embryophyta</taxon>
        <taxon>Tracheophyta</taxon>
        <taxon>Spermatophyta</taxon>
        <taxon>Magnoliopsida</taxon>
        <taxon>eudicotyledons</taxon>
        <taxon>Gunneridae</taxon>
        <taxon>Pentapetalae</taxon>
        <taxon>asterids</taxon>
        <taxon>Cornales</taxon>
        <taxon>Nyssaceae</taxon>
        <taxon>Nyssa</taxon>
    </lineage>
</organism>
<dbReference type="InterPro" id="IPR056924">
    <property type="entry name" value="SH3_Tf2-1"/>
</dbReference>
<sequence length="153" mass="17351">MTVAIRRNLKIAPRYYGPFKVIPMVGQVAYELDLPLEAKIYPVVHISCFKKKLGEGIQACSNLPNITPDGFLEPKPERILQRRLKKKGNVAGVEVLVQWTGMEEADATWEDLTSRIRCLNHDDFVSVLELPRVDLITFGRVVGESEESLKEEE</sequence>
<dbReference type="InterPro" id="IPR023780">
    <property type="entry name" value="Chromo_domain"/>
</dbReference>
<protein>
    <recommendedName>
        <fullName evidence="1">Chromo domain-containing protein</fullName>
    </recommendedName>
</protein>
<feature type="domain" description="Chromo" evidence="1">
    <location>
        <begin position="74"/>
        <end position="110"/>
    </location>
</feature>
<reference evidence="2 3" key="1">
    <citation type="submission" date="2019-09" db="EMBL/GenBank/DDBJ databases">
        <title>A chromosome-level genome assembly of the Chinese tupelo Nyssa sinensis.</title>
        <authorList>
            <person name="Yang X."/>
            <person name="Kang M."/>
            <person name="Yang Y."/>
            <person name="Xiong H."/>
            <person name="Wang M."/>
            <person name="Zhang Z."/>
            <person name="Wang Z."/>
            <person name="Wu H."/>
            <person name="Ma T."/>
            <person name="Liu J."/>
            <person name="Xi Z."/>
        </authorList>
    </citation>
    <scope>NUCLEOTIDE SEQUENCE [LARGE SCALE GENOMIC DNA]</scope>
    <source>
        <strain evidence="2">J267</strain>
        <tissue evidence="2">Leaf</tissue>
    </source>
</reference>
<dbReference type="AlphaFoldDB" id="A0A5J5ATI9"/>
<accession>A0A5J5ATI9</accession>
<evidence type="ECO:0000313" key="2">
    <source>
        <dbReference type="EMBL" id="KAA8532321.1"/>
    </source>
</evidence>
<dbReference type="Pfam" id="PF00385">
    <property type="entry name" value="Chromo"/>
    <property type="match status" value="1"/>
</dbReference>
<dbReference type="PROSITE" id="PS50013">
    <property type="entry name" value="CHROMO_2"/>
    <property type="match status" value="1"/>
</dbReference>
<dbReference type="EMBL" id="CM018042">
    <property type="protein sequence ID" value="KAA8532321.1"/>
    <property type="molecule type" value="Genomic_DNA"/>
</dbReference>
<gene>
    <name evidence="2" type="ORF">F0562_032354</name>
</gene>
<dbReference type="InterPro" id="IPR016197">
    <property type="entry name" value="Chromo-like_dom_sf"/>
</dbReference>
<dbReference type="OrthoDB" id="5554229at2759"/>